<dbReference type="PROSITE" id="PS51519">
    <property type="entry name" value="RWP_RK"/>
    <property type="match status" value="1"/>
</dbReference>
<accession>A0A2I0AJB0</accession>
<dbReference type="Proteomes" id="UP000236161">
    <property type="component" value="Unassembled WGS sequence"/>
</dbReference>
<protein>
    <submittedName>
        <fullName evidence="9">Protein RKD5</fullName>
    </submittedName>
</protein>
<evidence type="ECO:0000256" key="4">
    <source>
        <dbReference type="ARBA" id="ARBA00023125"/>
    </source>
</evidence>
<dbReference type="OrthoDB" id="6270329at2759"/>
<dbReference type="PANTHER" id="PTHR46373:SF5">
    <property type="entry name" value="RWP-RK DOMAIN PROTEIN"/>
    <property type="match status" value="1"/>
</dbReference>
<dbReference type="AlphaFoldDB" id="A0A2I0AJB0"/>
<keyword evidence="5" id="KW-0804">Transcription</keyword>
<reference evidence="9 10" key="1">
    <citation type="journal article" date="2017" name="Nature">
        <title>The Apostasia genome and the evolution of orchids.</title>
        <authorList>
            <person name="Zhang G.Q."/>
            <person name="Liu K.W."/>
            <person name="Li Z."/>
            <person name="Lohaus R."/>
            <person name="Hsiao Y.Y."/>
            <person name="Niu S.C."/>
            <person name="Wang J.Y."/>
            <person name="Lin Y.C."/>
            <person name="Xu Q."/>
            <person name="Chen L.J."/>
            <person name="Yoshida K."/>
            <person name="Fujiwara S."/>
            <person name="Wang Z.W."/>
            <person name="Zhang Y.Q."/>
            <person name="Mitsuda N."/>
            <person name="Wang M."/>
            <person name="Liu G.H."/>
            <person name="Pecoraro L."/>
            <person name="Huang H.X."/>
            <person name="Xiao X.J."/>
            <person name="Lin M."/>
            <person name="Wu X.Y."/>
            <person name="Wu W.L."/>
            <person name="Chen Y.Y."/>
            <person name="Chang S.B."/>
            <person name="Sakamoto S."/>
            <person name="Ohme-Takagi M."/>
            <person name="Yagi M."/>
            <person name="Zeng S.J."/>
            <person name="Shen C.Y."/>
            <person name="Yeh C.M."/>
            <person name="Luo Y.B."/>
            <person name="Tsai W.C."/>
            <person name="Van de Peer Y."/>
            <person name="Liu Z.J."/>
        </authorList>
    </citation>
    <scope>NUCLEOTIDE SEQUENCE [LARGE SCALE GENOMIC DNA]</scope>
    <source>
        <strain evidence="10">cv. Shenzhen</strain>
        <tissue evidence="9">Stem</tissue>
    </source>
</reference>
<feature type="region of interest" description="Disordered" evidence="7">
    <location>
        <begin position="80"/>
        <end position="104"/>
    </location>
</feature>
<feature type="region of interest" description="Disordered" evidence="7">
    <location>
        <begin position="31"/>
        <end position="60"/>
    </location>
</feature>
<dbReference type="GO" id="GO:0003677">
    <property type="term" value="F:DNA binding"/>
    <property type="evidence" value="ECO:0007669"/>
    <property type="project" value="UniProtKB-KW"/>
</dbReference>
<dbReference type="Pfam" id="PF02042">
    <property type="entry name" value="RWP-RK"/>
    <property type="match status" value="1"/>
</dbReference>
<evidence type="ECO:0000259" key="8">
    <source>
        <dbReference type="PROSITE" id="PS51519"/>
    </source>
</evidence>
<feature type="domain" description="RWP-RK" evidence="8">
    <location>
        <begin position="248"/>
        <end position="329"/>
    </location>
</feature>
<dbReference type="InterPro" id="IPR003035">
    <property type="entry name" value="RWP-RK_dom"/>
</dbReference>
<sequence length="433" mass="47640">MDDFCCSPAPLPTSAGDEDDDVLRYLEFFDPDYTQPPLIPPPPSPPPPDPVSSAGHLSVDDPMQDPSFWDFSCHHPSPAAEPPAPGCSSHVSPETGAATECRSPPTDSVLLREVVHSNGLKVMRLRIHGGIGKFSHATLDINHNIDSFPPTIEQYCIDLSSQSFEWVKQFILDYGLLRLRDEYVMTEDSIAAFFDALCAGMSYGAGRLPSPPPETGGYHYFMHNTMKWLNGHSRSATVNGTGSCRVLKTGIAAQRERTGKLHIEDLANYFHLPIAEAARELRICSTALKKICRRHGMARWPHRKVYPSLSSKIDTDGRGVGGSHATRKAVAGNPHLREGRPRPSAGRMPRVRPHPASLARGVRPADIVAVSRSQGSTGERERGGERRIRSIDRRISVLLRDLCNEDTQEAKNAQAEIDRLRAQRARICAGLPT</sequence>
<keyword evidence="3" id="KW-0175">Coiled coil</keyword>
<evidence type="ECO:0000256" key="3">
    <source>
        <dbReference type="ARBA" id="ARBA00023054"/>
    </source>
</evidence>
<keyword evidence="6" id="KW-0539">Nucleus</keyword>
<feature type="region of interest" description="Disordered" evidence="7">
    <location>
        <begin position="1"/>
        <end position="20"/>
    </location>
</feature>
<dbReference type="InterPro" id="IPR044607">
    <property type="entry name" value="RKD-like"/>
</dbReference>
<comment type="function">
    <text evidence="1">Putative transcription factor.</text>
</comment>
<evidence type="ECO:0000256" key="6">
    <source>
        <dbReference type="ARBA" id="ARBA00023242"/>
    </source>
</evidence>
<name>A0A2I0AJB0_9ASPA</name>
<evidence type="ECO:0000256" key="5">
    <source>
        <dbReference type="ARBA" id="ARBA00023163"/>
    </source>
</evidence>
<dbReference type="PANTHER" id="PTHR46373">
    <property type="entry name" value="PROTEIN RKD4"/>
    <property type="match status" value="1"/>
</dbReference>
<feature type="region of interest" description="Disordered" evidence="7">
    <location>
        <begin position="311"/>
        <end position="359"/>
    </location>
</feature>
<keyword evidence="2" id="KW-0805">Transcription regulation</keyword>
<keyword evidence="10" id="KW-1185">Reference proteome</keyword>
<proteinExistence type="predicted"/>
<dbReference type="GO" id="GO:0003700">
    <property type="term" value="F:DNA-binding transcription factor activity"/>
    <property type="evidence" value="ECO:0007669"/>
    <property type="project" value="InterPro"/>
</dbReference>
<evidence type="ECO:0000313" key="9">
    <source>
        <dbReference type="EMBL" id="PKA55621.1"/>
    </source>
</evidence>
<evidence type="ECO:0000256" key="7">
    <source>
        <dbReference type="SAM" id="MobiDB-lite"/>
    </source>
</evidence>
<keyword evidence="4" id="KW-0238">DNA-binding</keyword>
<evidence type="ECO:0000256" key="2">
    <source>
        <dbReference type="ARBA" id="ARBA00023015"/>
    </source>
</evidence>
<dbReference type="EMBL" id="KZ451979">
    <property type="protein sequence ID" value="PKA55621.1"/>
    <property type="molecule type" value="Genomic_DNA"/>
</dbReference>
<organism evidence="9 10">
    <name type="scientific">Apostasia shenzhenica</name>
    <dbReference type="NCBI Taxonomy" id="1088818"/>
    <lineage>
        <taxon>Eukaryota</taxon>
        <taxon>Viridiplantae</taxon>
        <taxon>Streptophyta</taxon>
        <taxon>Embryophyta</taxon>
        <taxon>Tracheophyta</taxon>
        <taxon>Spermatophyta</taxon>
        <taxon>Magnoliopsida</taxon>
        <taxon>Liliopsida</taxon>
        <taxon>Asparagales</taxon>
        <taxon>Orchidaceae</taxon>
        <taxon>Apostasioideae</taxon>
        <taxon>Apostasia</taxon>
    </lineage>
</organism>
<evidence type="ECO:0000256" key="1">
    <source>
        <dbReference type="ARBA" id="ARBA00004049"/>
    </source>
</evidence>
<gene>
    <name evidence="9" type="primary">RKD5</name>
    <name evidence="9" type="ORF">AXF42_Ash006823</name>
</gene>
<evidence type="ECO:0000313" key="10">
    <source>
        <dbReference type="Proteomes" id="UP000236161"/>
    </source>
</evidence>
<dbReference type="STRING" id="1088818.A0A2I0AJB0"/>
<feature type="compositionally biased region" description="Pro residues" evidence="7">
    <location>
        <begin position="37"/>
        <end position="50"/>
    </location>
</feature>